<dbReference type="SUPFAM" id="SSF53448">
    <property type="entry name" value="Nucleotide-diphospho-sugar transferases"/>
    <property type="match status" value="1"/>
</dbReference>
<dbReference type="PANTHER" id="PTHR48090">
    <property type="entry name" value="UNDECAPRENYL-PHOSPHATE 4-DEOXY-4-FORMAMIDO-L-ARABINOSE TRANSFERASE-RELATED"/>
    <property type="match status" value="1"/>
</dbReference>
<organism evidence="2 3">
    <name type="scientific">Phormidesmis priestleyi</name>
    <dbReference type="NCBI Taxonomy" id="268141"/>
    <lineage>
        <taxon>Bacteria</taxon>
        <taxon>Bacillati</taxon>
        <taxon>Cyanobacteriota</taxon>
        <taxon>Cyanophyceae</taxon>
        <taxon>Leptolyngbyales</taxon>
        <taxon>Leptolyngbyaceae</taxon>
        <taxon>Phormidesmis</taxon>
    </lineage>
</organism>
<gene>
    <name evidence="2" type="ORF">DCF15_03315</name>
</gene>
<name>A0A2W4ZM50_9CYAN</name>
<dbReference type="EMBL" id="QBMP01000018">
    <property type="protein sequence ID" value="PZO59631.1"/>
    <property type="molecule type" value="Genomic_DNA"/>
</dbReference>
<reference evidence="3" key="1">
    <citation type="submission" date="2018-04" db="EMBL/GenBank/DDBJ databases">
        <authorList>
            <person name="Cornet L."/>
        </authorList>
    </citation>
    <scope>NUCLEOTIDE SEQUENCE [LARGE SCALE GENOMIC DNA]</scope>
</reference>
<evidence type="ECO:0000313" key="3">
    <source>
        <dbReference type="Proteomes" id="UP000249794"/>
    </source>
</evidence>
<dbReference type="Proteomes" id="UP000249794">
    <property type="component" value="Unassembled WGS sequence"/>
</dbReference>
<reference evidence="2 3" key="2">
    <citation type="submission" date="2018-06" db="EMBL/GenBank/DDBJ databases">
        <title>Metagenomic assembly of (sub)arctic Cyanobacteria and their associated microbiome from non-axenic cultures.</title>
        <authorList>
            <person name="Baurain D."/>
        </authorList>
    </citation>
    <scope>NUCLEOTIDE SEQUENCE [LARGE SCALE GENOMIC DNA]</scope>
    <source>
        <strain evidence="2">ULC027bin1</strain>
    </source>
</reference>
<feature type="domain" description="Glycosyltransferase 2-like" evidence="1">
    <location>
        <begin position="5"/>
        <end position="110"/>
    </location>
</feature>
<proteinExistence type="predicted"/>
<dbReference type="GO" id="GO:0016740">
    <property type="term" value="F:transferase activity"/>
    <property type="evidence" value="ECO:0007669"/>
    <property type="project" value="UniProtKB-KW"/>
</dbReference>
<dbReference type="InterPro" id="IPR050256">
    <property type="entry name" value="Glycosyltransferase_2"/>
</dbReference>
<dbReference type="AlphaFoldDB" id="A0A2W4ZM50"/>
<dbReference type="InterPro" id="IPR001173">
    <property type="entry name" value="Glyco_trans_2-like"/>
</dbReference>
<keyword evidence="2" id="KW-0808">Transferase</keyword>
<dbReference type="Gene3D" id="3.90.550.10">
    <property type="entry name" value="Spore Coat Polysaccharide Biosynthesis Protein SpsA, Chain A"/>
    <property type="match status" value="1"/>
</dbReference>
<dbReference type="Pfam" id="PF00535">
    <property type="entry name" value="Glycos_transf_2"/>
    <property type="match status" value="1"/>
</dbReference>
<comment type="caution">
    <text evidence="2">The sequence shown here is derived from an EMBL/GenBank/DDBJ whole genome shotgun (WGS) entry which is preliminary data.</text>
</comment>
<dbReference type="InterPro" id="IPR029044">
    <property type="entry name" value="Nucleotide-diphossugar_trans"/>
</dbReference>
<protein>
    <submittedName>
        <fullName evidence="2">Glycosyl transferase family 2</fullName>
    </submittedName>
</protein>
<evidence type="ECO:0000259" key="1">
    <source>
        <dbReference type="Pfam" id="PF00535"/>
    </source>
</evidence>
<dbReference type="PANTHER" id="PTHR48090:SF7">
    <property type="entry name" value="RFBJ PROTEIN"/>
    <property type="match status" value="1"/>
</dbReference>
<dbReference type="CDD" id="cd04179">
    <property type="entry name" value="DPM_DPG-synthase_like"/>
    <property type="match status" value="1"/>
</dbReference>
<sequence length="238" mass="27583">MKTLSIIIPCFNESKNLPLLLARFSEVIHRDDIEVILVDNGSIDGSSEVLSQLLPEYPFARSVRVDINQGYGYGILYGLRAAQGRFLGWTHADMQTDPQDVIRGLSILENSSSPERTYVKGKRYGRPFADSFFTVGMSLCTSLLLGTPFWDVNAQPNLFAKTFFETWESPPYDFSLDLYCYYKAVNSRLKIVRFEVLFGQRAYGSSHWNINWRAKIKFIKRTFNFTWKLRKRLHSKYQ</sequence>
<evidence type="ECO:0000313" key="2">
    <source>
        <dbReference type="EMBL" id="PZO59631.1"/>
    </source>
</evidence>
<accession>A0A2W4ZM50</accession>